<dbReference type="AlphaFoldDB" id="A0A2T2PD20"/>
<sequence length="194" mass="21043">MSGRPWIVGELRIYGAGGEARCRRRRAAIQPNAGFQSYGSLRYLDQYRRPATTCGCGTGGDGSAAEGTLFLPGDVATGTGRWATGCSWRETRWKKRRRLDCLRGHSKYEAEEQQRNHAPRTTHRTHAQPLLTGRAQAPAYSPSAFFLPSALTLGPGRRRRSLCAAPSPASLLPLATPGAPRTPLDCDAALAVPR</sequence>
<gene>
    <name evidence="1" type="ORF">BS50DRAFT_40139</name>
</gene>
<accession>A0A2T2PD20</accession>
<evidence type="ECO:0000313" key="2">
    <source>
        <dbReference type="Proteomes" id="UP000240883"/>
    </source>
</evidence>
<keyword evidence="2" id="KW-1185">Reference proteome</keyword>
<protein>
    <submittedName>
        <fullName evidence="1">Uncharacterized protein</fullName>
    </submittedName>
</protein>
<organism evidence="1 2">
    <name type="scientific">Corynespora cassiicola Philippines</name>
    <dbReference type="NCBI Taxonomy" id="1448308"/>
    <lineage>
        <taxon>Eukaryota</taxon>
        <taxon>Fungi</taxon>
        <taxon>Dikarya</taxon>
        <taxon>Ascomycota</taxon>
        <taxon>Pezizomycotina</taxon>
        <taxon>Dothideomycetes</taxon>
        <taxon>Pleosporomycetidae</taxon>
        <taxon>Pleosporales</taxon>
        <taxon>Corynesporascaceae</taxon>
        <taxon>Corynespora</taxon>
    </lineage>
</organism>
<dbReference type="EMBL" id="KZ678128">
    <property type="protein sequence ID" value="PSN75436.1"/>
    <property type="molecule type" value="Genomic_DNA"/>
</dbReference>
<name>A0A2T2PD20_CORCC</name>
<evidence type="ECO:0000313" key="1">
    <source>
        <dbReference type="EMBL" id="PSN75436.1"/>
    </source>
</evidence>
<dbReference type="Proteomes" id="UP000240883">
    <property type="component" value="Unassembled WGS sequence"/>
</dbReference>
<proteinExistence type="predicted"/>
<reference evidence="1 2" key="1">
    <citation type="journal article" date="2018" name="Front. Microbiol.">
        <title>Genome-Wide Analysis of Corynespora cassiicola Leaf Fall Disease Putative Effectors.</title>
        <authorList>
            <person name="Lopez D."/>
            <person name="Ribeiro S."/>
            <person name="Label P."/>
            <person name="Fumanal B."/>
            <person name="Venisse J.S."/>
            <person name="Kohler A."/>
            <person name="de Oliveira R.R."/>
            <person name="Labutti K."/>
            <person name="Lipzen A."/>
            <person name="Lail K."/>
            <person name="Bauer D."/>
            <person name="Ohm R.A."/>
            <person name="Barry K.W."/>
            <person name="Spatafora J."/>
            <person name="Grigoriev I.V."/>
            <person name="Martin F.M."/>
            <person name="Pujade-Renaud V."/>
        </authorList>
    </citation>
    <scope>NUCLEOTIDE SEQUENCE [LARGE SCALE GENOMIC DNA]</scope>
    <source>
        <strain evidence="1 2">Philippines</strain>
    </source>
</reference>